<dbReference type="GO" id="GO:0016853">
    <property type="term" value="F:isomerase activity"/>
    <property type="evidence" value="ECO:0007669"/>
    <property type="project" value="UniProtKB-KW"/>
</dbReference>
<comment type="caution">
    <text evidence="4">The sequence shown here is derived from an EMBL/GenBank/DDBJ whole genome shotgun (WGS) entry which is preliminary data.</text>
</comment>
<dbReference type="PANTHER" id="PTHR11941">
    <property type="entry name" value="ENOYL-COA HYDRATASE-RELATED"/>
    <property type="match status" value="1"/>
</dbReference>
<evidence type="ECO:0000313" key="5">
    <source>
        <dbReference type="Proteomes" id="UP000218934"/>
    </source>
</evidence>
<dbReference type="GO" id="GO:0006635">
    <property type="term" value="P:fatty acid beta-oxidation"/>
    <property type="evidence" value="ECO:0007669"/>
    <property type="project" value="TreeGrafter"/>
</dbReference>
<dbReference type="InterPro" id="IPR018376">
    <property type="entry name" value="Enoyl-CoA_hyd/isom_CS"/>
</dbReference>
<evidence type="ECO:0000256" key="1">
    <source>
        <dbReference type="ARBA" id="ARBA00005254"/>
    </source>
</evidence>
<sequence>MMAKIIWPQRCGPFRRGDMDFETVLLAIGDGIATLTLNRPEKANTFNDQLKRDIRAAMEVAEEDSSCHVVILTGAGRHFCAGGDLSAPRAPFVDSFGVGTPLPFMDAIEHSRMPVIAAINGAAKGGGCELALACDFRIMSRTAKIALPEIQFGGVPGAGGTQRLPRLIGIAAAKEMIFLGLDKTAEEALAIGLVSKVVEPDDVMPAAVALAHELALRPGYALAAAKRLINRGMEMKLDDALIWEREMQVSMATPEQRKAAQEAAMARSSTYAKIFGDAPGR</sequence>
<dbReference type="PROSITE" id="PS00166">
    <property type="entry name" value="ENOYL_COA_HYDRATASE"/>
    <property type="match status" value="1"/>
</dbReference>
<dbReference type="CDD" id="cd06558">
    <property type="entry name" value="crotonase-like"/>
    <property type="match status" value="1"/>
</dbReference>
<proteinExistence type="inferred from homology"/>
<reference evidence="4 5" key="1">
    <citation type="submission" date="2017-09" db="EMBL/GenBank/DDBJ databases">
        <title>The Catabolism of 3,6-Dichlorosalicylic acid is Initiated by the Cytochrome P450 Monooxygenase DsmABC in Rhizorhabdus dicambivorans Ndbn-20.</title>
        <authorList>
            <person name="Na L."/>
        </authorList>
    </citation>
    <scope>NUCLEOTIDE SEQUENCE [LARGE SCALE GENOMIC DNA]</scope>
    <source>
        <strain evidence="4 5">Ndbn-20m</strain>
    </source>
</reference>
<evidence type="ECO:0000256" key="3">
    <source>
        <dbReference type="RuleBase" id="RU003707"/>
    </source>
</evidence>
<dbReference type="InterPro" id="IPR029045">
    <property type="entry name" value="ClpP/crotonase-like_dom_sf"/>
</dbReference>
<dbReference type="SUPFAM" id="SSF52096">
    <property type="entry name" value="ClpP/crotonase"/>
    <property type="match status" value="1"/>
</dbReference>
<dbReference type="Pfam" id="PF00378">
    <property type="entry name" value="ECH_1"/>
    <property type="match status" value="1"/>
</dbReference>
<dbReference type="PANTHER" id="PTHR11941:SF54">
    <property type="entry name" value="ENOYL-COA HYDRATASE, MITOCHONDRIAL"/>
    <property type="match status" value="1"/>
</dbReference>
<dbReference type="Gene3D" id="3.90.226.10">
    <property type="entry name" value="2-enoyl-CoA Hydratase, Chain A, domain 1"/>
    <property type="match status" value="1"/>
</dbReference>
<dbReference type="Proteomes" id="UP000218934">
    <property type="component" value="Unassembled WGS sequence"/>
</dbReference>
<comment type="similarity">
    <text evidence="1 3">Belongs to the enoyl-CoA hydratase/isomerase family.</text>
</comment>
<dbReference type="GO" id="GO:0016829">
    <property type="term" value="F:lyase activity"/>
    <property type="evidence" value="ECO:0007669"/>
    <property type="project" value="UniProtKB-KW"/>
</dbReference>
<dbReference type="InterPro" id="IPR001753">
    <property type="entry name" value="Enoyl-CoA_hydra/iso"/>
</dbReference>
<protein>
    <submittedName>
        <fullName evidence="4">Enoyl-CoA hydratase/isomerase family protein</fullName>
    </submittedName>
</protein>
<dbReference type="OrthoDB" id="5730382at2"/>
<dbReference type="AlphaFoldDB" id="A0A2A4FWM5"/>
<keyword evidence="5" id="KW-1185">Reference proteome</keyword>
<dbReference type="FunFam" id="3.90.226.10:FF:000009">
    <property type="entry name" value="Carnitinyl-CoA dehydratase"/>
    <property type="match status" value="1"/>
</dbReference>
<name>A0A2A4FWM5_9SPHN</name>
<evidence type="ECO:0000313" key="4">
    <source>
        <dbReference type="EMBL" id="PCE42091.1"/>
    </source>
</evidence>
<keyword evidence="4" id="KW-0413">Isomerase</keyword>
<accession>A0A2A4FWM5</accession>
<gene>
    <name evidence="4" type="ORF">COO09_12310</name>
</gene>
<dbReference type="EMBL" id="NWUF01000010">
    <property type="protein sequence ID" value="PCE42091.1"/>
    <property type="molecule type" value="Genomic_DNA"/>
</dbReference>
<dbReference type="KEGG" id="rdi:CMV14_18605"/>
<evidence type="ECO:0000256" key="2">
    <source>
        <dbReference type="ARBA" id="ARBA00023239"/>
    </source>
</evidence>
<organism evidence="4 5">
    <name type="scientific">Rhizorhabdus dicambivorans</name>
    <dbReference type="NCBI Taxonomy" id="1850238"/>
    <lineage>
        <taxon>Bacteria</taxon>
        <taxon>Pseudomonadati</taxon>
        <taxon>Pseudomonadota</taxon>
        <taxon>Alphaproteobacteria</taxon>
        <taxon>Sphingomonadales</taxon>
        <taxon>Sphingomonadaceae</taxon>
        <taxon>Rhizorhabdus</taxon>
    </lineage>
</organism>
<keyword evidence="2" id="KW-0456">Lyase</keyword>